<feature type="compositionally biased region" description="Polar residues" evidence="1">
    <location>
        <begin position="201"/>
        <end position="211"/>
    </location>
</feature>
<evidence type="ECO:0000256" key="1">
    <source>
        <dbReference type="SAM" id="MobiDB-lite"/>
    </source>
</evidence>
<name>A0A8S2APF4_ARAAE</name>
<dbReference type="GO" id="GO:0005829">
    <property type="term" value="C:cytosol"/>
    <property type="evidence" value="ECO:0007669"/>
    <property type="project" value="TreeGrafter"/>
</dbReference>
<dbReference type="GO" id="GO:0005654">
    <property type="term" value="C:nucleoplasm"/>
    <property type="evidence" value="ECO:0007669"/>
    <property type="project" value="TreeGrafter"/>
</dbReference>
<evidence type="ECO:0000259" key="2">
    <source>
        <dbReference type="PROSITE" id="PS50053"/>
    </source>
</evidence>
<sequence>MNGSSFEIEMDYKDTLLEVKQKIERSQHIPVSKQTLVVDGIVILREDLNVEQCQIAHNSHIQLDNSWDQIMDVYFETQKGTKFCIELGYWDTVLEIKKKIEKYQRISVPRQTLFFRGKVLEDDLVIEQCKILQNSQILFFVSPDPNDSNDQVLQTEEQPPIPSSNSIGDLIYGEDLPLTTEVVLKIRPFCPVETDEITYVQDSPVRNNDQAPPSDAAKQIINGHQDSTVKAHQELQTKQSPPSDSFRDH</sequence>
<dbReference type="PROSITE" id="PS50053">
    <property type="entry name" value="UBIQUITIN_2"/>
    <property type="match status" value="2"/>
</dbReference>
<dbReference type="Pfam" id="PF00240">
    <property type="entry name" value="ubiquitin"/>
    <property type="match status" value="2"/>
</dbReference>
<proteinExistence type="predicted"/>
<dbReference type="GO" id="GO:0070628">
    <property type="term" value="F:proteasome binding"/>
    <property type="evidence" value="ECO:0007669"/>
    <property type="project" value="TreeGrafter"/>
</dbReference>
<dbReference type="Proteomes" id="UP000682877">
    <property type="component" value="Chromosome 6"/>
</dbReference>
<dbReference type="AlphaFoldDB" id="A0A8S2APF4"/>
<accession>A0A8S2APF4</accession>
<keyword evidence="4" id="KW-1185">Reference proteome</keyword>
<dbReference type="EMBL" id="LR999456">
    <property type="protein sequence ID" value="CAE6137324.1"/>
    <property type="molecule type" value="Genomic_DNA"/>
</dbReference>
<evidence type="ECO:0000313" key="4">
    <source>
        <dbReference type="Proteomes" id="UP000682877"/>
    </source>
</evidence>
<dbReference type="GO" id="GO:0031593">
    <property type="term" value="F:polyubiquitin modification-dependent protein binding"/>
    <property type="evidence" value="ECO:0007669"/>
    <property type="project" value="TreeGrafter"/>
</dbReference>
<feature type="domain" description="Ubiquitin-like" evidence="2">
    <location>
        <begin position="71"/>
        <end position="142"/>
    </location>
</feature>
<dbReference type="InterPro" id="IPR000626">
    <property type="entry name" value="Ubiquitin-like_dom"/>
</dbReference>
<organism evidence="3 4">
    <name type="scientific">Arabidopsis arenosa</name>
    <name type="common">Sand rock-cress</name>
    <name type="synonym">Cardaminopsis arenosa</name>
    <dbReference type="NCBI Taxonomy" id="38785"/>
    <lineage>
        <taxon>Eukaryota</taxon>
        <taxon>Viridiplantae</taxon>
        <taxon>Streptophyta</taxon>
        <taxon>Embryophyta</taxon>
        <taxon>Tracheophyta</taxon>
        <taxon>Spermatophyta</taxon>
        <taxon>Magnoliopsida</taxon>
        <taxon>eudicotyledons</taxon>
        <taxon>Gunneridae</taxon>
        <taxon>Pentapetalae</taxon>
        <taxon>rosids</taxon>
        <taxon>malvids</taxon>
        <taxon>Brassicales</taxon>
        <taxon>Brassicaceae</taxon>
        <taxon>Camelineae</taxon>
        <taxon>Arabidopsis</taxon>
    </lineage>
</organism>
<dbReference type="Gene3D" id="3.10.20.90">
    <property type="entry name" value="Phosphatidylinositol 3-kinase Catalytic Subunit, Chain A, domain 1"/>
    <property type="match status" value="2"/>
</dbReference>
<gene>
    <name evidence="3" type="ORF">AARE701A_LOCUS16896</name>
</gene>
<dbReference type="SUPFAM" id="SSF54236">
    <property type="entry name" value="Ubiquitin-like"/>
    <property type="match status" value="2"/>
</dbReference>
<protein>
    <recommendedName>
        <fullName evidence="2">Ubiquitin-like domain-containing protein</fullName>
    </recommendedName>
</protein>
<dbReference type="FunFam" id="3.10.20.90:FF:000341">
    <property type="entry name" value="Ubiquitin-like superfamily protein"/>
    <property type="match status" value="2"/>
</dbReference>
<reference evidence="3" key="1">
    <citation type="submission" date="2021-01" db="EMBL/GenBank/DDBJ databases">
        <authorList>
            <person name="Bezrukov I."/>
        </authorList>
    </citation>
    <scope>NUCLEOTIDE SEQUENCE</scope>
</reference>
<dbReference type="PANTHER" id="PTHR10621:SF38">
    <property type="entry name" value="UBIQUITIN DOMAIN-CONTAINING PROTEIN 7SL RNA1-RELATED"/>
    <property type="match status" value="1"/>
</dbReference>
<feature type="region of interest" description="Disordered" evidence="1">
    <location>
        <begin position="201"/>
        <end position="249"/>
    </location>
</feature>
<dbReference type="GO" id="GO:0043161">
    <property type="term" value="P:proteasome-mediated ubiquitin-dependent protein catabolic process"/>
    <property type="evidence" value="ECO:0007669"/>
    <property type="project" value="TreeGrafter"/>
</dbReference>
<dbReference type="SMART" id="SM00213">
    <property type="entry name" value="UBQ"/>
    <property type="match status" value="2"/>
</dbReference>
<evidence type="ECO:0000313" key="3">
    <source>
        <dbReference type="EMBL" id="CAE6137324.1"/>
    </source>
</evidence>
<dbReference type="InterPro" id="IPR029071">
    <property type="entry name" value="Ubiquitin-like_domsf"/>
</dbReference>
<feature type="domain" description="Ubiquitin-like" evidence="2">
    <location>
        <begin position="1"/>
        <end position="63"/>
    </location>
</feature>
<dbReference type="CDD" id="cd17039">
    <property type="entry name" value="Ubl_ubiquitin_like"/>
    <property type="match status" value="1"/>
</dbReference>
<dbReference type="GO" id="GO:0043130">
    <property type="term" value="F:ubiquitin binding"/>
    <property type="evidence" value="ECO:0007669"/>
    <property type="project" value="TreeGrafter"/>
</dbReference>
<dbReference type="PANTHER" id="PTHR10621">
    <property type="entry name" value="UV EXCISION REPAIR PROTEIN RAD23"/>
    <property type="match status" value="1"/>
</dbReference>